<dbReference type="InterPro" id="IPR013968">
    <property type="entry name" value="PKS_KR"/>
</dbReference>
<dbReference type="PRINTS" id="PR00080">
    <property type="entry name" value="SDRFAMILY"/>
</dbReference>
<dbReference type="InterPro" id="IPR016039">
    <property type="entry name" value="Thiolase-like"/>
</dbReference>
<reference evidence="6 7" key="2">
    <citation type="submission" date="2022-06" db="EMBL/GenBank/DDBJ databases">
        <title>Genomic Encyclopedia of Type Strains, Phase I: the one thousand microbial genomes (KMG-I) project.</title>
        <authorList>
            <person name="Kyrpides N."/>
        </authorList>
    </citation>
    <scope>NUCLEOTIDE SEQUENCE [LARGE SCALE GENOMIC DNA]</scope>
    <source>
        <strain evidence="6 7">DSM 43889</strain>
    </source>
</reference>
<feature type="region of interest" description="Disordered" evidence="4">
    <location>
        <begin position="1796"/>
        <end position="1852"/>
    </location>
</feature>
<dbReference type="Gene3D" id="3.40.47.10">
    <property type="match status" value="2"/>
</dbReference>
<dbReference type="EMBL" id="AUBJ02000001">
    <property type="protein sequence ID" value="MCP2330226.1"/>
    <property type="molecule type" value="Genomic_DNA"/>
</dbReference>
<dbReference type="PRINTS" id="PR00081">
    <property type="entry name" value="GDHRDH"/>
</dbReference>
<proteinExistence type="inferred from homology"/>
<feature type="compositionally biased region" description="Low complexity" evidence="4">
    <location>
        <begin position="1796"/>
        <end position="1838"/>
    </location>
</feature>
<dbReference type="Proteomes" id="UP000791080">
    <property type="component" value="Unassembled WGS sequence"/>
</dbReference>
<dbReference type="PROSITE" id="PS52004">
    <property type="entry name" value="KS3_2"/>
    <property type="match status" value="1"/>
</dbReference>
<gene>
    <name evidence="6" type="ORF">G443_000496</name>
</gene>
<comment type="caution">
    <text evidence="6">The sequence shown here is derived from an EMBL/GenBank/DDBJ whole genome shotgun (WGS) entry which is preliminary data.</text>
</comment>
<dbReference type="InterPro" id="IPR057326">
    <property type="entry name" value="KR_dom"/>
</dbReference>
<dbReference type="CDD" id="cd00833">
    <property type="entry name" value="PKS"/>
    <property type="match status" value="1"/>
</dbReference>
<dbReference type="Gene3D" id="2.40.110.10">
    <property type="entry name" value="Butyryl-CoA Dehydrogenase, subunit A, domain 2"/>
    <property type="match status" value="1"/>
</dbReference>
<protein>
    <submittedName>
        <fullName evidence="6">Beta-ketoacyl synthase, N-terminal domain</fullName>
    </submittedName>
</protein>
<feature type="compositionally biased region" description="Pro residues" evidence="4">
    <location>
        <begin position="1075"/>
        <end position="1087"/>
    </location>
</feature>
<evidence type="ECO:0000256" key="3">
    <source>
        <dbReference type="RuleBase" id="RU003694"/>
    </source>
</evidence>
<dbReference type="Pfam" id="PF08659">
    <property type="entry name" value="KR"/>
    <property type="match status" value="1"/>
</dbReference>
<accession>A0ABT1JDL3</accession>
<dbReference type="SUPFAM" id="SSF47203">
    <property type="entry name" value="Acyl-CoA dehydrogenase C-terminal domain-like"/>
    <property type="match status" value="1"/>
</dbReference>
<feature type="compositionally biased region" description="Low complexity" evidence="4">
    <location>
        <begin position="1088"/>
        <end position="1102"/>
    </location>
</feature>
<name>A0ABT1JDL3_ACTCY</name>
<keyword evidence="1" id="KW-0596">Phosphopantetheine</keyword>
<evidence type="ECO:0000313" key="7">
    <source>
        <dbReference type="Proteomes" id="UP000791080"/>
    </source>
</evidence>
<dbReference type="Pfam" id="PF02801">
    <property type="entry name" value="Ketoacyl-synt_C"/>
    <property type="match status" value="1"/>
</dbReference>
<evidence type="ECO:0000256" key="2">
    <source>
        <dbReference type="ARBA" id="ARBA00022553"/>
    </source>
</evidence>
<feature type="compositionally biased region" description="Pro residues" evidence="4">
    <location>
        <begin position="1665"/>
        <end position="1674"/>
    </location>
</feature>
<evidence type="ECO:0000313" key="6">
    <source>
        <dbReference type="EMBL" id="MCP2330226.1"/>
    </source>
</evidence>
<dbReference type="InterPro" id="IPR036291">
    <property type="entry name" value="NAD(P)-bd_dom_sf"/>
</dbReference>
<evidence type="ECO:0000256" key="1">
    <source>
        <dbReference type="ARBA" id="ARBA00022450"/>
    </source>
</evidence>
<dbReference type="Pfam" id="PF13561">
    <property type="entry name" value="adh_short_C2"/>
    <property type="match status" value="1"/>
</dbReference>
<dbReference type="Pfam" id="PF00109">
    <property type="entry name" value="ketoacyl-synt"/>
    <property type="match status" value="3"/>
</dbReference>
<dbReference type="Gene3D" id="1.20.140.10">
    <property type="entry name" value="Butyryl-CoA Dehydrogenase, subunit A, domain 3"/>
    <property type="match status" value="1"/>
</dbReference>
<feature type="compositionally biased region" description="Low complexity" evidence="4">
    <location>
        <begin position="2316"/>
        <end position="2329"/>
    </location>
</feature>
<feature type="compositionally biased region" description="Pro residues" evidence="4">
    <location>
        <begin position="2298"/>
        <end position="2313"/>
    </location>
</feature>
<feature type="region of interest" description="Disordered" evidence="4">
    <location>
        <begin position="2294"/>
        <end position="2329"/>
    </location>
</feature>
<feature type="domain" description="Ketosynthase family 3 (KS3)" evidence="5">
    <location>
        <begin position="310"/>
        <end position="748"/>
    </location>
</feature>
<organism evidence="6 7">
    <name type="scientific">Actinoalloteichus caeruleus DSM 43889</name>
    <dbReference type="NCBI Taxonomy" id="1120930"/>
    <lineage>
        <taxon>Bacteria</taxon>
        <taxon>Bacillati</taxon>
        <taxon>Actinomycetota</taxon>
        <taxon>Actinomycetes</taxon>
        <taxon>Pseudonocardiales</taxon>
        <taxon>Pseudonocardiaceae</taxon>
        <taxon>Actinoalloteichus</taxon>
        <taxon>Actinoalloteichus cyanogriseus</taxon>
    </lineage>
</organism>
<reference evidence="6 7" key="1">
    <citation type="submission" date="2013-07" db="EMBL/GenBank/DDBJ databases">
        <authorList>
            <consortium name="DOE Joint Genome Institute"/>
            <person name="Reeve W."/>
            <person name="Huntemann M."/>
            <person name="Han J."/>
            <person name="Chen A."/>
            <person name="Kyrpides N."/>
            <person name="Mavromatis K."/>
            <person name="Markowitz V."/>
            <person name="Palaniappan K."/>
            <person name="Ivanova N."/>
            <person name="Schaumberg A."/>
            <person name="Pati A."/>
            <person name="Liolios K."/>
            <person name="Nordberg H.P."/>
            <person name="Cantor M.N."/>
            <person name="Hua S.X."/>
            <person name="Woyke T."/>
        </authorList>
    </citation>
    <scope>NUCLEOTIDE SEQUENCE [LARGE SCALE GENOMIC DNA]</scope>
    <source>
        <strain evidence="6 7">DSM 43889</strain>
    </source>
</reference>
<dbReference type="InterPro" id="IPR020841">
    <property type="entry name" value="PKS_Beta-ketoAc_synthase_dom"/>
</dbReference>
<dbReference type="SUPFAM" id="SSF51735">
    <property type="entry name" value="NAD(P)-binding Rossmann-fold domains"/>
    <property type="match status" value="2"/>
</dbReference>
<feature type="compositionally biased region" description="Polar residues" evidence="4">
    <location>
        <begin position="1685"/>
        <end position="1700"/>
    </location>
</feature>
<dbReference type="Gene3D" id="3.40.50.720">
    <property type="entry name" value="NAD(P)-binding Rossmann-like Domain"/>
    <property type="match status" value="2"/>
</dbReference>
<dbReference type="SMART" id="SM00822">
    <property type="entry name" value="PKS_KR"/>
    <property type="match status" value="1"/>
</dbReference>
<dbReference type="InterPro" id="IPR050091">
    <property type="entry name" value="PKS_NRPS_Biosynth_Enz"/>
</dbReference>
<feature type="region of interest" description="Disordered" evidence="4">
    <location>
        <begin position="264"/>
        <end position="305"/>
    </location>
</feature>
<feature type="compositionally biased region" description="Low complexity" evidence="4">
    <location>
        <begin position="1769"/>
        <end position="1780"/>
    </location>
</feature>
<dbReference type="SUPFAM" id="SSF56645">
    <property type="entry name" value="Acyl-CoA dehydrogenase NM domain-like"/>
    <property type="match status" value="1"/>
</dbReference>
<dbReference type="RefSeq" id="WP_253860101.1">
    <property type="nucleotide sequence ID" value="NZ_AUBJ02000001.1"/>
</dbReference>
<keyword evidence="3" id="KW-0808">Transferase</keyword>
<keyword evidence="7" id="KW-1185">Reference proteome</keyword>
<dbReference type="SUPFAM" id="SSF53901">
    <property type="entry name" value="Thiolase-like"/>
    <property type="match status" value="3"/>
</dbReference>
<feature type="region of interest" description="Disordered" evidence="4">
    <location>
        <begin position="1655"/>
        <end position="1780"/>
    </location>
</feature>
<sequence>MSAAATEFADRVVVVTGGARGVGRAISSAFARRGAHVVVNYFHATAEAPRLVEELTAAGASVEALRASVARPDQVERLFDEVERRHGGVDVLVNNAASGALLPLDQLHDTHWQRAVDTNLRGTLRCSNRAAPLIARRGGGSIVNLSSIGASQVIGNYATVGTTKAAVEALTRYLAVEFAPHGIRVNTASGGLLDGTVAGLFPDARRLADRVRAATPLGRRLGREEELAELVVFLASPAASWITGQTVVADGGLSLGAAVLGAEPLAAPPPPAEPPRHDPPARADAALGTPPARTGGTARPTTTRARADDDARIAVVGSGVVTPGANDPERLWTVLSDGRNVFRRPVLFDVESFYSHDPAAEDRTYSPRSGFITDFRPHPRLAAELADGSHQSREATTLWLRHCLHTALDGVRRGVADRCLAAFGYTADGSQDLETHLVLAGYLHRLGPRTPAPVVQALRRRYDRLGQPAHEFLPHRVGRNAVTGILPDDTEVLMVDTACSSSLYALDLGVKALRAGEVDLAVCGGAFAYTARDLVLFSKLQGLSRSGTVRCFDRAADGVLFSDGAGVVVLKRLARARADGDRVLGVVEGLGLAGDGRGKAIYAPNAAGQALALRRAYRAARVDPADVGWVIAHATGTRAGDSTELAALREVAGDGGSALLSSNKAVVGHTGWAAGVVSVCQALTGLARGEAPAQPYLVDPIDAVRDSRFHPPAASSDRALAAGRDGVRRVAVSSFGFGGTDSHLILAEDAEDAEDRRAVPPPPEDIVVLGWASDLPGDHGDAWLRGTGSPPATTFGEDYPLPGWREVRLPPATLRGMDRTQIMVLRAAAALPTPVQAALDTAGDTTGVVIGHLGPTRRAVHHALRCYLGDVDRALAGCPDHSARERDDALDRLGHEVRALVPAATEDSFPGIMPNIIASRLASDRNFRGLAVTVDGGPDSALDALRTAERYLRHGDLDFAVVGAVNGNSTEELRRVLESAGESDTPAEGAFLVVLARESTARSHALPALARLRTRFGAADPSGAPRQHPPLAGSGRTYLGADPLVALVAHLSRGGGTTTISSQAGMGPRLDVTSPNPPAPPPVPAPDTEPAATGGPTPRAPLTRVTCQLDVAPPRRVRRPLPALPGGSLVVCSHADLVPSSALPADATVVVAPRPAPAGDQPTTEALAGLLPETRTFDHVRVLVRVGATDAPPADLSTLDQLRATHDLAFLAARRWRGRPNSSYAVLLADALGGDALHPGTGPFTGLVKALAREMPRATAFAVATDSRDPVAALDLLALESARAHDLAVVAHSAGRRREYRLLPATGPAPAGGALPPGGVIVAAGGTRGLTARLLTRLAVETAPAAVYLFGRNAPGGAAPPDRAAFLTRRRDEEPTAPVARLVAERDRLVAAATTARTVRELADHLPGGRVHFVSCDLTDPDQTRDAVRRVLAAHGGVDLLLNAAGRHSGGRVATTSPRTARAVRDTKLLAYLNLRAAFAEHPPARWLNLGSLLAVLGWPGEADYCAANDVLNATALWRAACLDGGETTIASPLWDESGFAAEPVVLGLLRRQGALTGVSDQEGTDLVLDELRRGLPTPLVTHLGTAERRLLATSRRHTVEVAPDGDGPLMWRFDPELDDYFRRHRLHGAPTLPGAWVAEIALAATGRPHPAGHPLVITNLRFPRPSPSPPRPAAPSRCGWTGPATASGSDCAPTSSPTGRSCGGTGCTPRPRSAPPTTLPSPRRPRRRLPWAPRPGSGTEGRAPSRSTRPSPPSPTSTPDPGGRRPRSGPTSTRGPNASPDCACPCCSSTPSSSAASSPTACPARAPAYPSRPASTGSRCAPRPTTPRCSTRTPTACASTPPREGERPPSARTAAHWRWCGECPRRGGPTGRRAAMRIEDDPEFRALLVALSQHEVFHDRPGLDHQRRCALTYDRLRVVGEHLPPGSELLARPRRLFMALEWAAVTDPPLFLALTLHVCLSLGAVVEFGGDRARRHVRDLDEMRAFGALLVTEVGRGNSHLGIRTVADHDPATGGFVLTTPDETARKFMPNVGLPGVPKTGVVYARLRGGGRDHGVFPFVAPIRTAEGTPEGVHVVPLPEAPLLPLDYALIQFDALRLPRDALLSDDAHLDDAGVPQDPLGGGQRRLRRSLDIRHGAWVASAAALAAVTRASVVNALRHNRHRTTASPLTVERPVLDHRAHRRPLALALADSYALTRLVDRVKTAWSGGARADADDPAWRPGPGLNRTCGLVKATASALAARVIGECGLRCGAHGMFRPGRWVEYQGLAHMLGPAAGDGYLITLEAARALAGGDHYAPPPAQGPTGPRPPRPPGRRWSPPGNGRCTSG</sequence>
<dbReference type="InterPro" id="IPR014030">
    <property type="entry name" value="Ketoacyl_synth_N"/>
</dbReference>
<dbReference type="InterPro" id="IPR014031">
    <property type="entry name" value="Ketoacyl_synth_C"/>
</dbReference>
<dbReference type="CDD" id="cd05359">
    <property type="entry name" value="ChcA_like_SDR_c"/>
    <property type="match status" value="1"/>
</dbReference>
<feature type="region of interest" description="Disordered" evidence="4">
    <location>
        <begin position="1058"/>
        <end position="1102"/>
    </location>
</feature>
<dbReference type="PANTHER" id="PTHR43775">
    <property type="entry name" value="FATTY ACID SYNTHASE"/>
    <property type="match status" value="1"/>
</dbReference>
<comment type="similarity">
    <text evidence="3">Belongs to the thiolase-like superfamily. Beta-ketoacyl-ACP synthases family.</text>
</comment>
<keyword evidence="2" id="KW-0597">Phosphoprotein</keyword>
<feature type="compositionally biased region" description="Low complexity" evidence="4">
    <location>
        <begin position="282"/>
        <end position="304"/>
    </location>
</feature>
<dbReference type="InterPro" id="IPR036250">
    <property type="entry name" value="AcylCo_DH-like_C"/>
</dbReference>
<dbReference type="SMART" id="SM00825">
    <property type="entry name" value="PKS_KS"/>
    <property type="match status" value="1"/>
</dbReference>
<dbReference type="InterPro" id="IPR002347">
    <property type="entry name" value="SDR_fam"/>
</dbReference>
<evidence type="ECO:0000256" key="4">
    <source>
        <dbReference type="SAM" id="MobiDB-lite"/>
    </source>
</evidence>
<dbReference type="InterPro" id="IPR009100">
    <property type="entry name" value="AcylCoA_DH/oxidase_NM_dom_sf"/>
</dbReference>
<dbReference type="InterPro" id="IPR046373">
    <property type="entry name" value="Acyl-CoA_Oxase/DH_mid-dom_sf"/>
</dbReference>
<dbReference type="PANTHER" id="PTHR43775:SF37">
    <property type="entry name" value="SI:DKEY-61P9.11"/>
    <property type="match status" value="1"/>
</dbReference>
<evidence type="ECO:0000259" key="5">
    <source>
        <dbReference type="PROSITE" id="PS52004"/>
    </source>
</evidence>